<evidence type="ECO:0000313" key="2">
    <source>
        <dbReference type="Proteomes" id="UP001162060"/>
    </source>
</evidence>
<gene>
    <name evidence="1" type="ORF">PM001_LOCUS8325</name>
</gene>
<dbReference type="Proteomes" id="UP001162060">
    <property type="component" value="Unassembled WGS sequence"/>
</dbReference>
<dbReference type="EMBL" id="CAKLBY020000067">
    <property type="protein sequence ID" value="CAK7923175.1"/>
    <property type="molecule type" value="Genomic_DNA"/>
</dbReference>
<reference evidence="1" key="1">
    <citation type="submission" date="2024-01" db="EMBL/GenBank/DDBJ databases">
        <authorList>
            <person name="Webb A."/>
        </authorList>
    </citation>
    <scope>NUCLEOTIDE SEQUENCE</scope>
    <source>
        <strain evidence="1">Pm1</strain>
    </source>
</reference>
<comment type="caution">
    <text evidence="1">The sequence shown here is derived from an EMBL/GenBank/DDBJ whole genome shotgun (WGS) entry which is preliminary data.</text>
</comment>
<evidence type="ECO:0000313" key="1">
    <source>
        <dbReference type="EMBL" id="CAK7923175.1"/>
    </source>
</evidence>
<organism evidence="1 2">
    <name type="scientific">Peronospora matthiolae</name>
    <dbReference type="NCBI Taxonomy" id="2874970"/>
    <lineage>
        <taxon>Eukaryota</taxon>
        <taxon>Sar</taxon>
        <taxon>Stramenopiles</taxon>
        <taxon>Oomycota</taxon>
        <taxon>Peronosporomycetes</taxon>
        <taxon>Peronosporales</taxon>
        <taxon>Peronosporaceae</taxon>
        <taxon>Peronospora</taxon>
    </lineage>
</organism>
<sequence>MLLERIGKTAVAWVGGLTHTVYTKMSGNNRVTRAHGLDGLDYEMNAVPMRNAPTGGFLDQLQNQREVGGGLDGISFEMELAIRNQNRNRGNYRCSKCGEPKRGHVCPLVPSNFKCNRCGMSKKSCSCIAPTMCTVGVQVEMDRNMTTRVLDLSIQGFEKSEKTTASFSKSSNRS</sequence>
<dbReference type="AlphaFoldDB" id="A0AAV1TPS6"/>
<accession>A0AAV1TPS6</accession>
<protein>
    <submittedName>
        <fullName evidence="1">Uncharacterized protein</fullName>
    </submittedName>
</protein>
<name>A0AAV1TPS6_9STRA</name>
<proteinExistence type="predicted"/>